<dbReference type="Proteomes" id="UP000199155">
    <property type="component" value="Unassembled WGS sequence"/>
</dbReference>
<evidence type="ECO:0000259" key="11">
    <source>
        <dbReference type="SMART" id="SM00756"/>
    </source>
</evidence>
<keyword evidence="7 10" id="KW-0472">Membrane</keyword>
<feature type="domain" description="Vitamin K epoxide reductase" evidence="11">
    <location>
        <begin position="26"/>
        <end position="167"/>
    </location>
</feature>
<dbReference type="InterPro" id="IPR038354">
    <property type="entry name" value="VKOR_sf"/>
</dbReference>
<sequence length="211" mass="22043">MSSTPPASRGSAPASRPGVHGPVPAGHALSVLLVVSGALGTLASAMLTYDRIETLANPAFVPACSLNSVVSCTDVMDTWQGNLLGFPNMLLGIPAFAVLLGLGLALLTGAALPRRLWLGLQAGVTAGFVFVLWLISQCLYVIGALCPWCLLVWAVVLPLFWYVTLHCVRTGVLPAPAGLARTLTANSWAGPVVLYGTVLVLVLTRFGDRLI</sequence>
<feature type="transmembrane region" description="Helical" evidence="10">
    <location>
        <begin position="25"/>
        <end position="47"/>
    </location>
</feature>
<evidence type="ECO:0000256" key="2">
    <source>
        <dbReference type="ARBA" id="ARBA00006214"/>
    </source>
</evidence>
<evidence type="ECO:0000256" key="5">
    <source>
        <dbReference type="ARBA" id="ARBA00022989"/>
    </source>
</evidence>
<keyword evidence="8" id="KW-1015">Disulfide bond</keyword>
<dbReference type="GO" id="GO:0048038">
    <property type="term" value="F:quinone binding"/>
    <property type="evidence" value="ECO:0007669"/>
    <property type="project" value="UniProtKB-KW"/>
</dbReference>
<keyword evidence="4" id="KW-0874">Quinone</keyword>
<feature type="transmembrane region" description="Helical" evidence="10">
    <location>
        <begin position="89"/>
        <end position="110"/>
    </location>
</feature>
<evidence type="ECO:0000313" key="13">
    <source>
        <dbReference type="Proteomes" id="UP000199155"/>
    </source>
</evidence>
<feature type="transmembrane region" description="Helical" evidence="10">
    <location>
        <begin position="183"/>
        <end position="203"/>
    </location>
</feature>
<dbReference type="InterPro" id="IPR041714">
    <property type="entry name" value="VKOR_Actinobacteria"/>
</dbReference>
<gene>
    <name evidence="12" type="ORF">SAMN05421806_109236</name>
</gene>
<dbReference type="CDD" id="cd12922">
    <property type="entry name" value="VKOR_5"/>
    <property type="match status" value="1"/>
</dbReference>
<name>A0A1G9DHC0_9ACTN</name>
<dbReference type="SMART" id="SM00756">
    <property type="entry name" value="VKc"/>
    <property type="match status" value="1"/>
</dbReference>
<evidence type="ECO:0000256" key="4">
    <source>
        <dbReference type="ARBA" id="ARBA00022719"/>
    </source>
</evidence>
<keyword evidence="5 10" id="KW-1133">Transmembrane helix</keyword>
<protein>
    <submittedName>
        <fullName evidence="12">Uncharacterized membrane protein</fullName>
    </submittedName>
</protein>
<evidence type="ECO:0000256" key="3">
    <source>
        <dbReference type="ARBA" id="ARBA00022692"/>
    </source>
</evidence>
<dbReference type="GO" id="GO:0016491">
    <property type="term" value="F:oxidoreductase activity"/>
    <property type="evidence" value="ECO:0007669"/>
    <property type="project" value="UniProtKB-KW"/>
</dbReference>
<comment type="subcellular location">
    <subcellularLocation>
        <location evidence="1">Membrane</location>
        <topology evidence="1">Multi-pass membrane protein</topology>
    </subcellularLocation>
</comment>
<accession>A0A1G9DHC0</accession>
<evidence type="ECO:0000256" key="7">
    <source>
        <dbReference type="ARBA" id="ARBA00023136"/>
    </source>
</evidence>
<comment type="similarity">
    <text evidence="2">Belongs to the VKOR family.</text>
</comment>
<dbReference type="AlphaFoldDB" id="A0A1G9DHC0"/>
<dbReference type="STRING" id="417292.SAMN05421806_109236"/>
<feature type="transmembrane region" description="Helical" evidence="10">
    <location>
        <begin position="142"/>
        <end position="163"/>
    </location>
</feature>
<keyword evidence="3 10" id="KW-0812">Transmembrane</keyword>
<evidence type="ECO:0000256" key="9">
    <source>
        <dbReference type="ARBA" id="ARBA00023284"/>
    </source>
</evidence>
<dbReference type="GO" id="GO:0016020">
    <property type="term" value="C:membrane"/>
    <property type="evidence" value="ECO:0007669"/>
    <property type="project" value="UniProtKB-SubCell"/>
</dbReference>
<dbReference type="Gene3D" id="1.20.1440.130">
    <property type="entry name" value="VKOR domain"/>
    <property type="match status" value="1"/>
</dbReference>
<feature type="transmembrane region" description="Helical" evidence="10">
    <location>
        <begin position="116"/>
        <end position="135"/>
    </location>
</feature>
<evidence type="ECO:0000256" key="1">
    <source>
        <dbReference type="ARBA" id="ARBA00004141"/>
    </source>
</evidence>
<dbReference type="RefSeq" id="WP_245769488.1">
    <property type="nucleotide sequence ID" value="NZ_FNFF01000009.1"/>
</dbReference>
<keyword evidence="13" id="KW-1185">Reference proteome</keyword>
<keyword evidence="9" id="KW-0676">Redox-active center</keyword>
<keyword evidence="6" id="KW-0560">Oxidoreductase</keyword>
<reference evidence="12 13" key="1">
    <citation type="submission" date="2016-10" db="EMBL/GenBank/DDBJ databases">
        <authorList>
            <person name="de Groot N.N."/>
        </authorList>
    </citation>
    <scope>NUCLEOTIDE SEQUENCE [LARGE SCALE GENOMIC DNA]</scope>
    <source>
        <strain evidence="12 13">CGMCC 4.5727</strain>
    </source>
</reference>
<dbReference type="EMBL" id="FNFF01000009">
    <property type="protein sequence ID" value="SDK63282.1"/>
    <property type="molecule type" value="Genomic_DNA"/>
</dbReference>
<proteinExistence type="inferred from homology"/>
<evidence type="ECO:0000256" key="6">
    <source>
        <dbReference type="ARBA" id="ARBA00023002"/>
    </source>
</evidence>
<evidence type="ECO:0000256" key="10">
    <source>
        <dbReference type="SAM" id="Phobius"/>
    </source>
</evidence>
<organism evidence="12 13">
    <name type="scientific">Streptomyces indicus</name>
    <dbReference type="NCBI Taxonomy" id="417292"/>
    <lineage>
        <taxon>Bacteria</taxon>
        <taxon>Bacillati</taxon>
        <taxon>Actinomycetota</taxon>
        <taxon>Actinomycetes</taxon>
        <taxon>Kitasatosporales</taxon>
        <taxon>Streptomycetaceae</taxon>
        <taxon>Streptomyces</taxon>
    </lineage>
</organism>
<dbReference type="InterPro" id="IPR012932">
    <property type="entry name" value="VKOR"/>
</dbReference>
<evidence type="ECO:0000313" key="12">
    <source>
        <dbReference type="EMBL" id="SDK63282.1"/>
    </source>
</evidence>
<dbReference type="Pfam" id="PF07884">
    <property type="entry name" value="VKOR"/>
    <property type="match status" value="1"/>
</dbReference>
<evidence type="ECO:0000256" key="8">
    <source>
        <dbReference type="ARBA" id="ARBA00023157"/>
    </source>
</evidence>